<dbReference type="Proteomes" id="UP001497744">
    <property type="component" value="Unassembled WGS sequence"/>
</dbReference>
<dbReference type="Gene3D" id="3.20.20.100">
    <property type="entry name" value="NADP-dependent oxidoreductase domain"/>
    <property type="match status" value="1"/>
</dbReference>
<comment type="caution">
    <text evidence="5">The sequence shown here is derived from an EMBL/GenBank/DDBJ whole genome shotgun (WGS) entry which is preliminary data.</text>
</comment>
<dbReference type="EMBL" id="BPLF01000001">
    <property type="protein sequence ID" value="GIX61752.1"/>
    <property type="molecule type" value="Genomic_DNA"/>
</dbReference>
<keyword evidence="1" id="KW-0560">Oxidoreductase</keyword>
<dbReference type="PANTHER" id="PTHR43364">
    <property type="entry name" value="NADH-SPECIFIC METHYLGLYOXAL REDUCTASE-RELATED"/>
    <property type="match status" value="1"/>
</dbReference>
<feature type="signal peptide" evidence="3">
    <location>
        <begin position="1"/>
        <end position="22"/>
    </location>
</feature>
<feature type="region of interest" description="Disordered" evidence="2">
    <location>
        <begin position="128"/>
        <end position="164"/>
    </location>
</feature>
<dbReference type="AlphaFoldDB" id="A0AAV4LQ57"/>
<gene>
    <name evidence="5" type="ORF">BcabD6B2_11870</name>
</gene>
<dbReference type="SUPFAM" id="SSF51430">
    <property type="entry name" value="NAD(P)-linked oxidoreductase"/>
    <property type="match status" value="1"/>
</dbReference>
<evidence type="ECO:0000259" key="4">
    <source>
        <dbReference type="Pfam" id="PF00248"/>
    </source>
</evidence>
<feature type="compositionally biased region" description="Low complexity" evidence="2">
    <location>
        <begin position="145"/>
        <end position="161"/>
    </location>
</feature>
<accession>A0AAV4LQ57</accession>
<feature type="domain" description="NADP-dependent oxidoreductase" evidence="4">
    <location>
        <begin position="209"/>
        <end position="595"/>
    </location>
</feature>
<evidence type="ECO:0000313" key="6">
    <source>
        <dbReference type="Proteomes" id="UP001497744"/>
    </source>
</evidence>
<dbReference type="Pfam" id="PF00248">
    <property type="entry name" value="Aldo_ket_red"/>
    <property type="match status" value="1"/>
</dbReference>
<dbReference type="InterPro" id="IPR050523">
    <property type="entry name" value="AKR_Detox_Biosynth"/>
</dbReference>
<keyword evidence="3" id="KW-0732">Signal</keyword>
<dbReference type="GO" id="GO:0016491">
    <property type="term" value="F:oxidoreductase activity"/>
    <property type="evidence" value="ECO:0007669"/>
    <property type="project" value="UniProtKB-KW"/>
</dbReference>
<dbReference type="InterPro" id="IPR023210">
    <property type="entry name" value="NADP_OxRdtase_dom"/>
</dbReference>
<reference evidence="5 6" key="1">
    <citation type="submission" date="2021-06" db="EMBL/GenBank/DDBJ databases">
        <title>Genome sequence of Babesia caballi.</title>
        <authorList>
            <person name="Yamagishi J."/>
            <person name="Kidaka T."/>
            <person name="Ochi A."/>
        </authorList>
    </citation>
    <scope>NUCLEOTIDE SEQUENCE [LARGE SCALE GENOMIC DNA]</scope>
    <source>
        <strain evidence="5">USDA-D6B2</strain>
    </source>
</reference>
<proteinExistence type="predicted"/>
<dbReference type="RefSeq" id="XP_067713823.1">
    <property type="nucleotide sequence ID" value="XM_067857722.1"/>
</dbReference>
<dbReference type="InterPro" id="IPR036812">
    <property type="entry name" value="NAD(P)_OxRdtase_dom_sf"/>
</dbReference>
<evidence type="ECO:0000313" key="5">
    <source>
        <dbReference type="EMBL" id="GIX61752.1"/>
    </source>
</evidence>
<evidence type="ECO:0000256" key="3">
    <source>
        <dbReference type="SAM" id="SignalP"/>
    </source>
</evidence>
<sequence>MCNAGAVLRLLYILCLIPLSLCFHHRQLRRHRHTDGPIRAKKRPKVSYDRHWGPLVSRREATDEEVDEFFDSFFSNPVYETREPDSPPEKTGSVIKNDNLLKGLGSKHYQGVLDEIRTEVAVRVRREGASKLQNTTAVSEDEGADSASSAPSSPPSTATPVDDAHLGNERRANFVAKNNFPTVSLLESKHYIEGLKFRRLGESELVVSELGIGTSMYDNPELIDHEHAVEILETAHKQYGLNFFDTCEFDPYPYEPRSYLEGQHRSMREFLRRVRREDVVVSGRISSSNLGKFRTSGRFLSWVRSDISSPPSLNVVENAVDRLLNRLGTDYLDILSFVHPYRYVPNAHLGEDTYCWGHERDVFTGAAPESADESPYSAEDLVAVQCEIFEHLVAKGKVRSIGLSNETVWGLCQLKHKSGRQFPIACTQQLYNLLHRNELESSGMVEAVLKESLNCPIVAYGVLAGGILTGKYIDPERHNPMGADKVKENATFADAHDYPCDFEIPEDYGHLSYGPANARCNLFPDTFHTHRTVWCQHATAEYLKVARTHGMTLSQLSLSWVLSRPFIASTLAAPRSIGQLHETIAALNYPMTREVEQDVHERFLRYRAPTMGGPQLLTRLTDDFAVPMSQNDRMRKGAVPIWSGGSHWDMDAIPSIERIAEERYHDADYVETASLFGLLDKPNDSCWNNVRCWVERISEGLPGEYFAVKESNLFGWDTMKLDEFTVVPKTPQEVQRDDTSDFHFYWKGGQVYVGPTTDAIRAFYDDRVAVCNVIHGREESYRRGLGVKELPEGARVWSPLDADLVFKRLRDKFGIDITEPRLLERLLLDCGREVVALSAAERRCAPFAYFEDREHLLHENAFMYGQSKDPRATPDPPPAATQ</sequence>
<protein>
    <submittedName>
        <fullName evidence="5">Aldo-keto reductase, putative</fullName>
    </submittedName>
</protein>
<organism evidence="5 6">
    <name type="scientific">Babesia caballi</name>
    <dbReference type="NCBI Taxonomy" id="5871"/>
    <lineage>
        <taxon>Eukaryota</taxon>
        <taxon>Sar</taxon>
        <taxon>Alveolata</taxon>
        <taxon>Apicomplexa</taxon>
        <taxon>Aconoidasida</taxon>
        <taxon>Piroplasmida</taxon>
        <taxon>Babesiidae</taxon>
        <taxon>Babesia</taxon>
    </lineage>
</organism>
<keyword evidence="6" id="KW-1185">Reference proteome</keyword>
<dbReference type="PANTHER" id="PTHR43364:SF4">
    <property type="entry name" value="NAD(P)-LINKED OXIDOREDUCTASE SUPERFAMILY PROTEIN"/>
    <property type="match status" value="1"/>
</dbReference>
<evidence type="ECO:0000256" key="2">
    <source>
        <dbReference type="SAM" id="MobiDB-lite"/>
    </source>
</evidence>
<evidence type="ECO:0000256" key="1">
    <source>
        <dbReference type="ARBA" id="ARBA00023002"/>
    </source>
</evidence>
<name>A0AAV4LQ57_BABCB</name>
<dbReference type="GeneID" id="94193235"/>
<feature type="chain" id="PRO_5043797601" evidence="3">
    <location>
        <begin position="23"/>
        <end position="882"/>
    </location>
</feature>